<dbReference type="RefSeq" id="WP_250825820.1">
    <property type="nucleotide sequence ID" value="NZ_JAMOIL010000001.1"/>
</dbReference>
<reference evidence="6" key="1">
    <citation type="submission" date="2022-05" db="EMBL/GenBank/DDBJ databases">
        <authorList>
            <person name="Tuo L."/>
        </authorList>
    </citation>
    <scope>NUCLEOTIDE SEQUENCE</scope>
    <source>
        <strain evidence="6">BSK12Z-4</strain>
    </source>
</reference>
<protein>
    <submittedName>
        <fullName evidence="6">Glycosyltransferase family 4 protein</fullName>
    </submittedName>
</protein>
<comment type="caution">
    <text evidence="6">The sequence shown here is derived from an EMBL/GenBank/DDBJ whole genome shotgun (WGS) entry which is preliminary data.</text>
</comment>
<evidence type="ECO:0000256" key="1">
    <source>
        <dbReference type="ARBA" id="ARBA00022676"/>
    </source>
</evidence>
<gene>
    <name evidence="6" type="ORF">M8330_00990</name>
</gene>
<evidence type="ECO:0000313" key="6">
    <source>
        <dbReference type="EMBL" id="MCM0618866.1"/>
    </source>
</evidence>
<evidence type="ECO:0000259" key="4">
    <source>
        <dbReference type="Pfam" id="PF00534"/>
    </source>
</evidence>
<keyword evidence="7" id="KW-1185">Reference proteome</keyword>
<dbReference type="GO" id="GO:0009103">
    <property type="term" value="P:lipopolysaccharide biosynthetic process"/>
    <property type="evidence" value="ECO:0007669"/>
    <property type="project" value="TreeGrafter"/>
</dbReference>
<dbReference type="InterPro" id="IPR028098">
    <property type="entry name" value="Glyco_trans_4-like_N"/>
</dbReference>
<evidence type="ECO:0000259" key="5">
    <source>
        <dbReference type="Pfam" id="PF13439"/>
    </source>
</evidence>
<keyword evidence="1" id="KW-0328">Glycosyltransferase</keyword>
<name>A0A9X2D3W2_9ACTN</name>
<keyword evidence="2" id="KW-0808">Transferase</keyword>
<dbReference type="CDD" id="cd03801">
    <property type="entry name" value="GT4_PimA-like"/>
    <property type="match status" value="1"/>
</dbReference>
<dbReference type="Pfam" id="PF00534">
    <property type="entry name" value="Glycos_transf_1"/>
    <property type="match status" value="1"/>
</dbReference>
<evidence type="ECO:0000256" key="2">
    <source>
        <dbReference type="ARBA" id="ARBA00022679"/>
    </source>
</evidence>
<feature type="domain" description="Glycosyl transferase family 1" evidence="4">
    <location>
        <begin position="249"/>
        <end position="404"/>
    </location>
</feature>
<dbReference type="Pfam" id="PF13439">
    <property type="entry name" value="Glyco_transf_4"/>
    <property type="match status" value="1"/>
</dbReference>
<evidence type="ECO:0000256" key="3">
    <source>
        <dbReference type="SAM" id="MobiDB-lite"/>
    </source>
</evidence>
<dbReference type="AlphaFoldDB" id="A0A9X2D3W2"/>
<dbReference type="GO" id="GO:0016757">
    <property type="term" value="F:glycosyltransferase activity"/>
    <property type="evidence" value="ECO:0007669"/>
    <property type="project" value="UniProtKB-KW"/>
</dbReference>
<evidence type="ECO:0000313" key="7">
    <source>
        <dbReference type="Proteomes" id="UP001139485"/>
    </source>
</evidence>
<dbReference type="Proteomes" id="UP001139485">
    <property type="component" value="Unassembled WGS sequence"/>
</dbReference>
<dbReference type="PANTHER" id="PTHR46401:SF2">
    <property type="entry name" value="GLYCOSYLTRANSFERASE WBBK-RELATED"/>
    <property type="match status" value="1"/>
</dbReference>
<organism evidence="6 7">
    <name type="scientific">Nocardioides bruguierae</name>
    <dbReference type="NCBI Taxonomy" id="2945102"/>
    <lineage>
        <taxon>Bacteria</taxon>
        <taxon>Bacillati</taxon>
        <taxon>Actinomycetota</taxon>
        <taxon>Actinomycetes</taxon>
        <taxon>Propionibacteriales</taxon>
        <taxon>Nocardioidaceae</taxon>
        <taxon>Nocardioides</taxon>
    </lineage>
</organism>
<dbReference type="PANTHER" id="PTHR46401">
    <property type="entry name" value="GLYCOSYLTRANSFERASE WBBK-RELATED"/>
    <property type="match status" value="1"/>
</dbReference>
<sequence length="482" mass="51502">MRVALLSYRSLPHGGGQGVYVRHLSRALARAGHTVEVFSGQPYPVLDDLPGGEAPDARTLPEGSGSITLTPVPSLDLYREPDPFRTPRLGELRDLVDVEEVLTMRAGGFPEPRTFSLRVARMLAERADEFDVVHDNQTLGAGLLDVERVLPVVTTVHHPITVDRRVEIAAAPRLREGSLRRLSLRRWYGFLGMQARVARASRVLVCPSEAAAADVVREFGVDPARVRVVPLGVEEHFVPPAQPRVPGRIVALASADAPMKGVATLLRAVAGLRESGREVELVLVCRPRPGGPTERLVAELDLGDSVRFVHGLDVEDLVALMGSAEVGCVPSLYEGFSLPTAELMACATPLVVSAAGAIPEVVGPDGLCADQVPPGDEAALEKALARLLDDPDRRARYGTAARERARSLFTWEAVAERTAAVHAETVAAWHAAPPRPGRRSRALVPTRLTAAPAAPPLGPPGTGGVPSDPLPAPLQEDLRADR</sequence>
<dbReference type="SUPFAM" id="SSF53756">
    <property type="entry name" value="UDP-Glycosyltransferase/glycogen phosphorylase"/>
    <property type="match status" value="1"/>
</dbReference>
<dbReference type="Gene3D" id="3.40.50.2000">
    <property type="entry name" value="Glycogen Phosphorylase B"/>
    <property type="match status" value="2"/>
</dbReference>
<accession>A0A9X2D3W2</accession>
<feature type="compositionally biased region" description="Low complexity" evidence="3">
    <location>
        <begin position="442"/>
        <end position="452"/>
    </location>
</feature>
<feature type="domain" description="Glycosyltransferase subfamily 4-like N-terminal" evidence="5">
    <location>
        <begin position="15"/>
        <end position="234"/>
    </location>
</feature>
<proteinExistence type="predicted"/>
<feature type="region of interest" description="Disordered" evidence="3">
    <location>
        <begin position="431"/>
        <end position="482"/>
    </location>
</feature>
<dbReference type="InterPro" id="IPR001296">
    <property type="entry name" value="Glyco_trans_1"/>
</dbReference>
<dbReference type="EMBL" id="JAMOIL010000001">
    <property type="protein sequence ID" value="MCM0618866.1"/>
    <property type="molecule type" value="Genomic_DNA"/>
</dbReference>